<reference evidence="1 2" key="1">
    <citation type="submission" date="2024-04" db="EMBL/GenBank/DDBJ databases">
        <title>Isolation and characterization of novel acetogenic strains of the genera Terrisporobacter and Acetoanaerobium.</title>
        <authorList>
            <person name="Boeer T."/>
            <person name="Schueler M.A."/>
            <person name="Lueschen A."/>
            <person name="Eysell L."/>
            <person name="Droege J."/>
            <person name="Heinemann M."/>
            <person name="Engelhardt L."/>
            <person name="Basen M."/>
            <person name="Daniel R."/>
        </authorList>
    </citation>
    <scope>NUCLEOTIDE SEQUENCE [LARGE SCALE GENOMIC DNA]</scope>
    <source>
        <strain evidence="1 2">ELB</strain>
    </source>
</reference>
<evidence type="ECO:0000313" key="1">
    <source>
        <dbReference type="EMBL" id="XAM41696.1"/>
    </source>
</evidence>
<keyword evidence="2" id="KW-1185">Reference proteome</keyword>
<gene>
    <name evidence="1" type="ORF">TPELB_20090</name>
</gene>
<proteinExistence type="predicted"/>
<protein>
    <submittedName>
        <fullName evidence="1">Uncharacterized protein</fullName>
    </submittedName>
</protein>
<dbReference type="RefSeq" id="WP_343336889.1">
    <property type="nucleotide sequence ID" value="NZ_CP154622.1"/>
</dbReference>
<evidence type="ECO:0000313" key="2">
    <source>
        <dbReference type="Proteomes" id="UP001477947"/>
    </source>
</evidence>
<dbReference type="EMBL" id="CP154622">
    <property type="protein sequence ID" value="XAM41696.1"/>
    <property type="molecule type" value="Genomic_DNA"/>
</dbReference>
<sequence>MSIKGRRPRKGSLGTSFIIEKIPGLKRISCSNCINYEKDKSCPVKGVYIVEVGFDFWNQCDKFELSSDYDSEENQQLVSRVRQRIKKQYTLDKEEKNKEHIKSKDLTIEKVKEKTTPKCKKTISKDTVQNMIKQGMSYQKIADEFGVDKDLIIRVDLGVHGSVYKSKKIISRDTVQNMKKQGMSYQKIADKFAVDQDLIRKIDLGFYGKGYIG</sequence>
<organism evidence="1 2">
    <name type="scientific">Terrisporobacter petrolearius</name>
    <dbReference type="NCBI Taxonomy" id="1460447"/>
    <lineage>
        <taxon>Bacteria</taxon>
        <taxon>Bacillati</taxon>
        <taxon>Bacillota</taxon>
        <taxon>Clostridia</taxon>
        <taxon>Peptostreptococcales</taxon>
        <taxon>Peptostreptococcaceae</taxon>
        <taxon>Terrisporobacter</taxon>
    </lineage>
</organism>
<accession>A0ABZ3FCZ6</accession>
<dbReference type="Proteomes" id="UP001477947">
    <property type="component" value="Chromosome"/>
</dbReference>
<name>A0ABZ3FCZ6_9FIRM</name>